<protein>
    <recommendedName>
        <fullName evidence="5">Cilia-and flagella-associated protein 96</fullName>
    </recommendedName>
</protein>
<feature type="non-terminal residue" evidence="7">
    <location>
        <position position="366"/>
    </location>
</feature>
<proteinExistence type="inferred from homology"/>
<gene>
    <name evidence="7" type="ORF">MAR_030294</name>
</gene>
<evidence type="ECO:0000256" key="4">
    <source>
        <dbReference type="ARBA" id="ARBA00035656"/>
    </source>
</evidence>
<dbReference type="PANTHER" id="PTHR31144">
    <property type="entry name" value="UPF0602 PROTEIN C4ORF47"/>
    <property type="match status" value="1"/>
</dbReference>
<organism evidence="7 8">
    <name type="scientific">Mya arenaria</name>
    <name type="common">Soft-shell clam</name>
    <dbReference type="NCBI Taxonomy" id="6604"/>
    <lineage>
        <taxon>Eukaryota</taxon>
        <taxon>Metazoa</taxon>
        <taxon>Spiralia</taxon>
        <taxon>Lophotrochozoa</taxon>
        <taxon>Mollusca</taxon>
        <taxon>Bivalvia</taxon>
        <taxon>Autobranchia</taxon>
        <taxon>Heteroconchia</taxon>
        <taxon>Euheterodonta</taxon>
        <taxon>Imparidentia</taxon>
        <taxon>Neoheterodontei</taxon>
        <taxon>Myida</taxon>
        <taxon>Myoidea</taxon>
        <taxon>Myidae</taxon>
        <taxon>Mya</taxon>
    </lineage>
</organism>
<evidence type="ECO:0000256" key="6">
    <source>
        <dbReference type="SAM" id="MobiDB-lite"/>
    </source>
</evidence>
<evidence type="ECO:0000256" key="3">
    <source>
        <dbReference type="ARBA" id="ARBA00023212"/>
    </source>
</evidence>
<keyword evidence="2" id="KW-0963">Cytoplasm</keyword>
<dbReference type="Proteomes" id="UP001164746">
    <property type="component" value="Chromosome 2"/>
</dbReference>
<evidence type="ECO:0000256" key="5">
    <source>
        <dbReference type="ARBA" id="ARBA00035693"/>
    </source>
</evidence>
<evidence type="ECO:0000313" key="8">
    <source>
        <dbReference type="Proteomes" id="UP001164746"/>
    </source>
</evidence>
<dbReference type="InterPro" id="IPR029358">
    <property type="entry name" value="CFAP96"/>
</dbReference>
<keyword evidence="8" id="KW-1185">Reference proteome</keyword>
<keyword evidence="3" id="KW-0206">Cytoskeleton</keyword>
<sequence length="366" mass="40010">MGERGGKADMDRVGLFQEMGYVTINDRYKGKGSATKGKQVLPGGSKTRSALQAGYFTDKFGRIMEGEAFTDPIKMRRQARLKESQKNIGKSFLPSSGEKLMSGLGSHYGTLSGPISAFSPVSKPGKEKKSSSKNVITNPGKRGTGFGYVAVTIGKYPQYQGDNYDMHKDLNRKEIAAHKNATKGGAFKLNMHPRAYFDGNPYNSDKLAKRSSSATLPSKKDDSKPFKPSSPGKKPGGAKIGTFDPYPKHSDDPYKVKVQRSVNVVNKSGRTFMPSQGPKTRPMVSIINANECKSKQLQICYMFDILDTPIPATFITYAKFAPVFLEEEFPSLACLSVEDVFPLTQPILQLLEGARVPQDVPALGRA</sequence>
<evidence type="ECO:0000313" key="7">
    <source>
        <dbReference type="EMBL" id="WAQ97604.1"/>
    </source>
</evidence>
<dbReference type="EMBL" id="CP111013">
    <property type="protein sequence ID" value="WAQ97604.1"/>
    <property type="molecule type" value="Genomic_DNA"/>
</dbReference>
<comment type="similarity">
    <text evidence="4">Belongs to the CFAP96 family.</text>
</comment>
<accession>A0ABY7DIT8</accession>
<dbReference type="PANTHER" id="PTHR31144:SF1">
    <property type="entry name" value="UPF0602 PROTEIN C4ORF47"/>
    <property type="match status" value="1"/>
</dbReference>
<evidence type="ECO:0000256" key="2">
    <source>
        <dbReference type="ARBA" id="ARBA00022490"/>
    </source>
</evidence>
<evidence type="ECO:0000256" key="1">
    <source>
        <dbReference type="ARBA" id="ARBA00004300"/>
    </source>
</evidence>
<feature type="region of interest" description="Disordered" evidence="6">
    <location>
        <begin position="200"/>
        <end position="251"/>
    </location>
</feature>
<comment type="subcellular location">
    <subcellularLocation>
        <location evidence="1">Cytoplasm</location>
        <location evidence="1">Cytoskeleton</location>
        <location evidence="1">Microtubule organizing center</location>
        <location evidence="1">Centrosome</location>
    </subcellularLocation>
</comment>
<reference evidence="7" key="1">
    <citation type="submission" date="2022-11" db="EMBL/GenBank/DDBJ databases">
        <title>Centuries of genome instability and evolution in soft-shell clam transmissible cancer (bioRxiv).</title>
        <authorList>
            <person name="Hart S.F.M."/>
            <person name="Yonemitsu M.A."/>
            <person name="Giersch R.M."/>
            <person name="Beal B.F."/>
            <person name="Arriagada G."/>
            <person name="Davis B.W."/>
            <person name="Ostrander E.A."/>
            <person name="Goff S.P."/>
            <person name="Metzger M.J."/>
        </authorList>
    </citation>
    <scope>NUCLEOTIDE SEQUENCE</scope>
    <source>
        <strain evidence="7">MELC-2E11</strain>
        <tissue evidence="7">Siphon/mantle</tissue>
    </source>
</reference>
<dbReference type="Pfam" id="PF15239">
    <property type="entry name" value="CFAP96-like"/>
    <property type="match status" value="1"/>
</dbReference>
<name>A0ABY7DIT8_MYAAR</name>